<dbReference type="Proteomes" id="UP001597502">
    <property type="component" value="Unassembled WGS sequence"/>
</dbReference>
<dbReference type="PANTHER" id="PTHR19288:SF46">
    <property type="entry name" value="HALOACID DEHALOGENASE-LIKE HYDROLASE DOMAIN-CONTAINING PROTEIN 2"/>
    <property type="match status" value="1"/>
</dbReference>
<dbReference type="NCBIfam" id="TIGR01460">
    <property type="entry name" value="HAD-SF-IIA"/>
    <property type="match status" value="1"/>
</dbReference>
<evidence type="ECO:0000256" key="2">
    <source>
        <dbReference type="ARBA" id="ARBA00006696"/>
    </source>
</evidence>
<keyword evidence="8" id="KW-1185">Reference proteome</keyword>
<evidence type="ECO:0000256" key="5">
    <source>
        <dbReference type="ARBA" id="ARBA00022842"/>
    </source>
</evidence>
<evidence type="ECO:0000256" key="1">
    <source>
        <dbReference type="ARBA" id="ARBA00001946"/>
    </source>
</evidence>
<evidence type="ECO:0000256" key="3">
    <source>
        <dbReference type="ARBA" id="ARBA00022723"/>
    </source>
</evidence>
<comment type="similarity">
    <text evidence="2 6">Belongs to the HAD-like hydrolase superfamily. NagD family.</text>
</comment>
<dbReference type="EC" id="3.1.3.-" evidence="6"/>
<dbReference type="InterPro" id="IPR023214">
    <property type="entry name" value="HAD_sf"/>
</dbReference>
<dbReference type="GO" id="GO:0016787">
    <property type="term" value="F:hydrolase activity"/>
    <property type="evidence" value="ECO:0007669"/>
    <property type="project" value="UniProtKB-KW"/>
</dbReference>
<dbReference type="SUPFAM" id="SSF56784">
    <property type="entry name" value="HAD-like"/>
    <property type="match status" value="1"/>
</dbReference>
<dbReference type="InterPro" id="IPR036412">
    <property type="entry name" value="HAD-like_sf"/>
</dbReference>
<protein>
    <recommendedName>
        <fullName evidence="6">Acid sugar phosphatase</fullName>
        <ecNumber evidence="6">3.1.3.-</ecNumber>
    </recommendedName>
</protein>
<keyword evidence="4 7" id="KW-0378">Hydrolase</keyword>
<dbReference type="Pfam" id="PF13344">
    <property type="entry name" value="Hydrolase_6"/>
    <property type="match status" value="1"/>
</dbReference>
<evidence type="ECO:0000313" key="8">
    <source>
        <dbReference type="Proteomes" id="UP001597502"/>
    </source>
</evidence>
<proteinExistence type="inferred from homology"/>
<gene>
    <name evidence="7" type="ORF">ACFSUO_06855</name>
</gene>
<dbReference type="EMBL" id="JBHUNA010000013">
    <property type="protein sequence ID" value="MFD2760694.1"/>
    <property type="molecule type" value="Genomic_DNA"/>
</dbReference>
<reference evidence="8" key="1">
    <citation type="journal article" date="2019" name="Int. J. Syst. Evol. Microbiol.">
        <title>The Global Catalogue of Microorganisms (GCM) 10K type strain sequencing project: providing services to taxonomists for standard genome sequencing and annotation.</title>
        <authorList>
            <consortium name="The Broad Institute Genomics Platform"/>
            <consortium name="The Broad Institute Genome Sequencing Center for Infectious Disease"/>
            <person name="Wu L."/>
            <person name="Ma J."/>
        </authorList>
    </citation>
    <scope>NUCLEOTIDE SEQUENCE [LARGE SCALE GENOMIC DNA]</scope>
    <source>
        <strain evidence="8">TISTR 1535</strain>
    </source>
</reference>
<evidence type="ECO:0000256" key="4">
    <source>
        <dbReference type="ARBA" id="ARBA00022801"/>
    </source>
</evidence>
<accession>A0ABW5V4Q0</accession>
<keyword evidence="5 6" id="KW-0460">Magnesium</keyword>
<dbReference type="InterPro" id="IPR006354">
    <property type="entry name" value="HAD-SF_hydro_IIA_hyp1"/>
</dbReference>
<name>A0ABW5V4Q0_9BACI</name>
<dbReference type="NCBIfam" id="TIGR01457">
    <property type="entry name" value="HAD-SF-IIA-hyp2"/>
    <property type="match status" value="1"/>
</dbReference>
<keyword evidence="3 6" id="KW-0479">Metal-binding</keyword>
<dbReference type="Gene3D" id="3.40.50.1000">
    <property type="entry name" value="HAD superfamily/HAD-like"/>
    <property type="match status" value="2"/>
</dbReference>
<dbReference type="PANTHER" id="PTHR19288">
    <property type="entry name" value="4-NITROPHENYLPHOSPHATASE-RELATED"/>
    <property type="match status" value="1"/>
</dbReference>
<dbReference type="PIRSF" id="PIRSF000915">
    <property type="entry name" value="PGP-type_phosphatase"/>
    <property type="match status" value="1"/>
</dbReference>
<comment type="cofactor">
    <cofactor evidence="1 6">
        <name>Mg(2+)</name>
        <dbReference type="ChEBI" id="CHEBI:18420"/>
    </cofactor>
</comment>
<comment type="function">
    <text evidence="6">Catalyzes the dephosphorylation of 2-6 carbon acid sugars in vitro.</text>
</comment>
<organism evidence="7 8">
    <name type="scientific">Lentibacillus juripiscarius</name>
    <dbReference type="NCBI Taxonomy" id="257446"/>
    <lineage>
        <taxon>Bacteria</taxon>
        <taxon>Bacillati</taxon>
        <taxon>Bacillota</taxon>
        <taxon>Bacilli</taxon>
        <taxon>Bacillales</taxon>
        <taxon>Bacillaceae</taxon>
        <taxon>Lentibacillus</taxon>
    </lineage>
</organism>
<evidence type="ECO:0000313" key="7">
    <source>
        <dbReference type="EMBL" id="MFD2760694.1"/>
    </source>
</evidence>
<dbReference type="CDD" id="cd07530">
    <property type="entry name" value="HAD_Pase_UmpH-like"/>
    <property type="match status" value="1"/>
</dbReference>
<comment type="caution">
    <text evidence="7">The sequence shown here is derived from an EMBL/GenBank/DDBJ whole genome shotgun (WGS) entry which is preliminary data.</text>
</comment>
<dbReference type="SFLD" id="SFLDG01139">
    <property type="entry name" value="C2.A:_Pyridoxal_Phosphate_Phos"/>
    <property type="match status" value="1"/>
</dbReference>
<dbReference type="RefSeq" id="WP_382392446.1">
    <property type="nucleotide sequence ID" value="NZ_JBHUNA010000013.1"/>
</dbReference>
<dbReference type="Pfam" id="PF13242">
    <property type="entry name" value="Hydrolase_like"/>
    <property type="match status" value="1"/>
</dbReference>
<evidence type="ECO:0000256" key="6">
    <source>
        <dbReference type="PIRNR" id="PIRNR000915"/>
    </source>
</evidence>
<dbReference type="SFLD" id="SFLDS00003">
    <property type="entry name" value="Haloacid_Dehalogenase"/>
    <property type="match status" value="1"/>
</dbReference>
<sequence>MKNYDAYLIDLDGTMYRGDEPVPFASAFVEKLAKKRIPYLFLTNNSSKTPQQVSSKLEDMGIRSQPEQVFTTSMAAAKYIKQQNAEARCYVIGEDGLFDALEKEGHQIAENDCDFVVVGMDRKITYEKLSKACLEVRNGAEFLSTNGDVAIPTERGLEPGNGALTSVISVSTGKKPVFIGKPESVIMDQALEELGAIKESTLMVGDNYDTDILAGIHAGIDTLMVFTGVTPYDHYATFPEKPTYHVHYLNEWLAHI</sequence>
<dbReference type="InterPro" id="IPR006357">
    <property type="entry name" value="HAD-SF_hydro_IIA"/>
</dbReference>